<organism evidence="1 2">
    <name type="scientific">Atribacter laminatus</name>
    <dbReference type="NCBI Taxonomy" id="2847778"/>
    <lineage>
        <taxon>Bacteria</taxon>
        <taxon>Pseudomonadati</taxon>
        <taxon>Atribacterota</taxon>
        <taxon>Atribacteria</taxon>
        <taxon>Atribacterales</taxon>
        <taxon>Atribacteraceae</taxon>
        <taxon>Atribacter</taxon>
    </lineage>
</organism>
<proteinExistence type="predicted"/>
<accession>A0A7T1AP13</accession>
<keyword evidence="2" id="KW-1185">Reference proteome</keyword>
<dbReference type="AlphaFoldDB" id="A0A7T1AP13"/>
<protein>
    <submittedName>
        <fullName evidence="1">Uncharacterized protein</fullName>
    </submittedName>
</protein>
<dbReference type="KEGG" id="alam:RT761_02677"/>
<gene>
    <name evidence="1" type="ORF">RT761_02677</name>
</gene>
<name>A0A7T1AP13_ATRLM</name>
<sequence>MLGSCVINLNLTGNPLYARIVLVRSEKQKSQWLALLSTDLSLSEDEIVTLYGKRWDKCLLQDGGILLETHSGIPGSIL</sequence>
<evidence type="ECO:0000313" key="1">
    <source>
        <dbReference type="EMBL" id="QPM69444.1"/>
    </source>
</evidence>
<dbReference type="EMBL" id="CP065383">
    <property type="protein sequence ID" value="QPM69444.1"/>
    <property type="molecule type" value="Genomic_DNA"/>
</dbReference>
<dbReference type="RefSeq" id="WP_218111924.1">
    <property type="nucleotide sequence ID" value="NZ_CP065383.1"/>
</dbReference>
<evidence type="ECO:0000313" key="2">
    <source>
        <dbReference type="Proteomes" id="UP000594463"/>
    </source>
</evidence>
<reference evidence="1 2" key="1">
    <citation type="journal article" date="2021" name="Nat. Commun.">
        <title>Isolation of a member of the candidate phylum Atribacteria reveals a unique cell membrane structure.</title>
        <authorList>
            <person name="Taiki K."/>
            <person name="Nobu M.K."/>
            <person name="Kusada H."/>
            <person name="Meng X.-Y."/>
            <person name="Hosoki N."/>
            <person name="Uematsu K."/>
            <person name="Yoshioka H."/>
            <person name="Kamagata Y."/>
            <person name="Tamaki H."/>
        </authorList>
    </citation>
    <scope>NUCLEOTIDE SEQUENCE [LARGE SCALE GENOMIC DNA]</scope>
    <source>
        <strain evidence="1 2">RT761</strain>
    </source>
</reference>
<dbReference type="Proteomes" id="UP000594463">
    <property type="component" value="Chromosome"/>
</dbReference>